<dbReference type="KEGG" id="ctai:NCTC12078_00460"/>
<proteinExistence type="predicted"/>
<protein>
    <recommendedName>
        <fullName evidence="3">Membrane dipeptidase (Peptidase family M19)</fullName>
    </recommendedName>
</protein>
<dbReference type="InterPro" id="IPR032466">
    <property type="entry name" value="Metal_Hydrolase"/>
</dbReference>
<dbReference type="AlphaFoldDB" id="A0A4U8WC93"/>
<name>A0A4U8WC93_9FLAO</name>
<organism evidence="1 2">
    <name type="scientific">Chryseobacterium taihuense</name>
    <dbReference type="NCBI Taxonomy" id="1141221"/>
    <lineage>
        <taxon>Bacteria</taxon>
        <taxon>Pseudomonadati</taxon>
        <taxon>Bacteroidota</taxon>
        <taxon>Flavobacteriia</taxon>
        <taxon>Flavobacteriales</taxon>
        <taxon>Weeksellaceae</taxon>
        <taxon>Chryseobacterium group</taxon>
        <taxon>Chryseobacterium</taxon>
    </lineage>
</organism>
<dbReference type="RefSeq" id="WP_130913316.1">
    <property type="nucleotide sequence ID" value="NZ_LR215974.1"/>
</dbReference>
<dbReference type="Gene3D" id="3.20.20.140">
    <property type="entry name" value="Metal-dependent hydrolases"/>
    <property type="match status" value="1"/>
</dbReference>
<accession>A0A4U8WC93</accession>
<evidence type="ECO:0000313" key="2">
    <source>
        <dbReference type="Proteomes" id="UP000290013"/>
    </source>
</evidence>
<evidence type="ECO:0008006" key="3">
    <source>
        <dbReference type="Google" id="ProtNLM"/>
    </source>
</evidence>
<reference evidence="1 2" key="1">
    <citation type="submission" date="2019-02" db="EMBL/GenBank/DDBJ databases">
        <authorList>
            <consortium name="Pathogen Informatics"/>
        </authorList>
    </citation>
    <scope>NUCLEOTIDE SEQUENCE [LARGE SCALE GENOMIC DNA]</scope>
    <source>
        <strain evidence="1 2">3012STDY6944375</strain>
    </source>
</reference>
<sequence length="550" mass="63936">MKNIFDFHFHLLFKHLISIKDNGRLPLDSNFKTKGLMSAIDEFMGNAFDSQSSPQMVKNSQLGYGVTALMAMEYAFAENINGFFKGFSPSKLPINWSFIDRVKNRETTYFDLFKEEIAYYQSNFTNLEKDFNIRFISRKQKPAEDIFSDQQYTYLAFSVEGAHNFSDAKIRESGAVTDPGKCYREIQDDKNQVDLFSINLVHLSEIPEQHMCGFAQALNGTAQTAFRSEDFIPKSGFGISDKGKDFIRSVFLHPYPSLIDVKHMSVFSRHKFYQFREELGEQHPETLRLPIISSHTGFTFSSIKDFVEQKNYRSGFRYVQGKTICEIQAKNRFIGKTDFLLNNKLFANPWTINLFDEEIIEIMRSNGLIGISMDQRILGAAKGTADGIRPEYFKDPEAIPLYEWRKWFKEGTFDLKESITSSQEYKTDRQIRHIYLLCAHIIYAVRLGYAEMNWVGERSPWDHICIGSDYDGLINPINPYDDITSIGKLRNDLLVYLPIVDKRLEPLKEIKVFQNKNSEPIKENYLEECVDKFLSENGKKFLKRYLNNWN</sequence>
<dbReference type="EMBL" id="LR215974">
    <property type="protein sequence ID" value="VFB02485.1"/>
    <property type="molecule type" value="Genomic_DNA"/>
</dbReference>
<dbReference type="SUPFAM" id="SSF51556">
    <property type="entry name" value="Metallo-dependent hydrolases"/>
    <property type="match status" value="1"/>
</dbReference>
<dbReference type="Proteomes" id="UP000290013">
    <property type="component" value="Chromosome"/>
</dbReference>
<evidence type="ECO:0000313" key="1">
    <source>
        <dbReference type="EMBL" id="VFB02485.1"/>
    </source>
</evidence>
<gene>
    <name evidence="1" type="ORF">NCTC12078_00460</name>
</gene>